<evidence type="ECO:0000256" key="2">
    <source>
        <dbReference type="SAM" id="SignalP"/>
    </source>
</evidence>
<evidence type="ECO:0000313" key="3">
    <source>
        <dbReference type="EMBL" id="KAJ2867199.1"/>
    </source>
</evidence>
<feature type="chain" id="PRO_5040982497" evidence="2">
    <location>
        <begin position="18"/>
        <end position="582"/>
    </location>
</feature>
<dbReference type="AlphaFoldDB" id="A0A9W8IPL9"/>
<keyword evidence="2" id="KW-0732">Signal</keyword>
<evidence type="ECO:0000313" key="4">
    <source>
        <dbReference type="Proteomes" id="UP001140074"/>
    </source>
</evidence>
<proteinExistence type="predicted"/>
<comment type="caution">
    <text evidence="3">The sequence shown here is derived from an EMBL/GenBank/DDBJ whole genome shotgun (WGS) entry which is preliminary data.</text>
</comment>
<name>A0A9W8IPL9_9FUNG</name>
<dbReference type="Proteomes" id="UP001140074">
    <property type="component" value="Unassembled WGS sequence"/>
</dbReference>
<reference evidence="3" key="1">
    <citation type="submission" date="2022-07" db="EMBL/GenBank/DDBJ databases">
        <title>Phylogenomic reconstructions and comparative analyses of Kickxellomycotina fungi.</title>
        <authorList>
            <person name="Reynolds N.K."/>
            <person name="Stajich J.E."/>
            <person name="Barry K."/>
            <person name="Grigoriev I.V."/>
            <person name="Crous P."/>
            <person name="Smith M.E."/>
        </authorList>
    </citation>
    <scope>NUCLEOTIDE SEQUENCE</scope>
    <source>
        <strain evidence="3">RSA 476</strain>
    </source>
</reference>
<organism evidence="3 4">
    <name type="scientific">Coemansia aciculifera</name>
    <dbReference type="NCBI Taxonomy" id="417176"/>
    <lineage>
        <taxon>Eukaryota</taxon>
        <taxon>Fungi</taxon>
        <taxon>Fungi incertae sedis</taxon>
        <taxon>Zoopagomycota</taxon>
        <taxon>Kickxellomycotina</taxon>
        <taxon>Kickxellomycetes</taxon>
        <taxon>Kickxellales</taxon>
        <taxon>Kickxellaceae</taxon>
        <taxon>Coemansia</taxon>
    </lineage>
</organism>
<protein>
    <submittedName>
        <fullName evidence="3">Uncharacterized protein</fullName>
    </submittedName>
</protein>
<evidence type="ECO:0000256" key="1">
    <source>
        <dbReference type="SAM" id="MobiDB-lite"/>
    </source>
</evidence>
<sequence>MQSFAVAIAAIAAVAFADKPAAYGTPYAAAPVAQQYAAPAQVAYAAPVTVVQNAAVAEPTVTVTVTNGASSNIFSLGAAALAGSLALASFIPANVTRAPEQRDDAHNQPDSPRGVLPTDNPELPENISELPVNISEMPAVSTLPSPVTEENAMKPRACLHNTATLRLAGSSYISQKRPRHLDVGKGEGACEGGSTEREDVAARTVNVGDRNGGFHNRGILHDCYGSGIGGNWCGSIRWSDWLVGDGDSDDGSDGEGEGLHAQWVEETKRASERFKGHQQETQWIERMAEQLLCLVGMGVCGGAVGQYQAVALRRDIAPQARPRSGGKKQYIVTRLCAKKDDQPSITIVEMWRQIVRQAQSAAGISDGGTEVDSWDIATLLAAGPFMKSMPEQEALPEVAPFSHAIETNWDAVLATWDTEPALQPMSHHPSTPAGSRVATQTELDEMDAFLDQCPELFHSLPQLSALSPAVFTDSQLFSWSHWEESYKDDNRYNQIADSVADNDDEWVATPAITNYPRRNVYDATPPDTLMRRLEATPESVAREIRAAKDTTRISARVGQRAQDPGSRYTSFPTGIKIAISNG</sequence>
<feature type="region of interest" description="Disordered" evidence="1">
    <location>
        <begin position="98"/>
        <end position="121"/>
    </location>
</feature>
<dbReference type="EMBL" id="JANBUY010000023">
    <property type="protein sequence ID" value="KAJ2867199.1"/>
    <property type="molecule type" value="Genomic_DNA"/>
</dbReference>
<gene>
    <name evidence="3" type="ORF">GGH94_001002</name>
</gene>
<feature type="signal peptide" evidence="2">
    <location>
        <begin position="1"/>
        <end position="17"/>
    </location>
</feature>
<keyword evidence="4" id="KW-1185">Reference proteome</keyword>
<accession>A0A9W8IPL9</accession>